<sequence>MMANLTWRHCANRSEGSALNSLNFFCKYLQRIYTQAPCRLFPENAVSAQPAKPPAESPQTMVGTELWGGLHCADSYVIPSLPLPEGSSRITKRRLAPSNEIQQFIMSDAAATEG</sequence>
<dbReference type="AlphaFoldDB" id="A0A8C9CSQ5"/>
<protein>
    <submittedName>
        <fullName evidence="1">Uncharacterized protein</fullName>
    </submittedName>
</protein>
<dbReference type="Ensembl" id="ENSPEMT00000034549.1">
    <property type="protein sequence ID" value="ENSPEMP00000036447.1"/>
    <property type="gene ID" value="ENSPEMG00000026760.1"/>
</dbReference>
<evidence type="ECO:0000313" key="2">
    <source>
        <dbReference type="Proteomes" id="UP000694547"/>
    </source>
</evidence>
<evidence type="ECO:0000313" key="1">
    <source>
        <dbReference type="Ensembl" id="ENSPEMP00000036447.1"/>
    </source>
</evidence>
<reference evidence="1 2" key="1">
    <citation type="submission" date="2018-10" db="EMBL/GenBank/DDBJ databases">
        <title>Improved assembly of the deer mouse Peromyscus maniculatus genome.</title>
        <authorList>
            <person name="Lassance J.-M."/>
            <person name="Hoekstra H.E."/>
        </authorList>
    </citation>
    <scope>NUCLEOTIDE SEQUENCE [LARGE SCALE GENOMIC DNA]</scope>
</reference>
<proteinExistence type="predicted"/>
<dbReference type="Proteomes" id="UP000694547">
    <property type="component" value="Chromosome 2"/>
</dbReference>
<name>A0A8C9CSQ5_PERMB</name>
<reference evidence="1" key="2">
    <citation type="submission" date="2025-08" db="UniProtKB">
        <authorList>
            <consortium name="Ensembl"/>
        </authorList>
    </citation>
    <scope>IDENTIFICATION</scope>
</reference>
<organism evidence="1 2">
    <name type="scientific">Peromyscus maniculatus bairdii</name>
    <name type="common">Prairie deer mouse</name>
    <dbReference type="NCBI Taxonomy" id="230844"/>
    <lineage>
        <taxon>Eukaryota</taxon>
        <taxon>Metazoa</taxon>
        <taxon>Chordata</taxon>
        <taxon>Craniata</taxon>
        <taxon>Vertebrata</taxon>
        <taxon>Euteleostomi</taxon>
        <taxon>Mammalia</taxon>
        <taxon>Eutheria</taxon>
        <taxon>Euarchontoglires</taxon>
        <taxon>Glires</taxon>
        <taxon>Rodentia</taxon>
        <taxon>Myomorpha</taxon>
        <taxon>Muroidea</taxon>
        <taxon>Cricetidae</taxon>
        <taxon>Neotominae</taxon>
        <taxon>Peromyscus</taxon>
    </lineage>
</organism>
<accession>A0A8C9CSQ5</accession>
<keyword evidence="2" id="KW-1185">Reference proteome</keyword>
<reference evidence="1" key="3">
    <citation type="submission" date="2025-09" db="UniProtKB">
        <authorList>
            <consortium name="Ensembl"/>
        </authorList>
    </citation>
    <scope>IDENTIFICATION</scope>
</reference>